<keyword evidence="3" id="KW-0436">Ligase</keyword>
<dbReference type="RefSeq" id="WP_145265745.1">
    <property type="nucleotide sequence ID" value="NZ_CP036316.1"/>
</dbReference>
<evidence type="ECO:0000313" key="4">
    <source>
        <dbReference type="Proteomes" id="UP000319976"/>
    </source>
</evidence>
<dbReference type="PANTHER" id="PTHR43845:SF1">
    <property type="entry name" value="BLR5969 PROTEIN"/>
    <property type="match status" value="1"/>
</dbReference>
<organism evidence="3 4">
    <name type="scientific">Calycomorphotria hydatis</name>
    <dbReference type="NCBI Taxonomy" id="2528027"/>
    <lineage>
        <taxon>Bacteria</taxon>
        <taxon>Pseudomonadati</taxon>
        <taxon>Planctomycetota</taxon>
        <taxon>Planctomycetia</taxon>
        <taxon>Planctomycetales</taxon>
        <taxon>Planctomycetaceae</taxon>
        <taxon>Calycomorphotria</taxon>
    </lineage>
</organism>
<dbReference type="EC" id="6.2.1.30" evidence="3"/>
<reference evidence="3 4" key="1">
    <citation type="submission" date="2019-02" db="EMBL/GenBank/DDBJ databases">
        <title>Deep-cultivation of Planctomycetes and their phenomic and genomic characterization uncovers novel biology.</title>
        <authorList>
            <person name="Wiegand S."/>
            <person name="Jogler M."/>
            <person name="Boedeker C."/>
            <person name="Pinto D."/>
            <person name="Vollmers J."/>
            <person name="Rivas-Marin E."/>
            <person name="Kohn T."/>
            <person name="Peeters S.H."/>
            <person name="Heuer A."/>
            <person name="Rast P."/>
            <person name="Oberbeckmann S."/>
            <person name="Bunk B."/>
            <person name="Jeske O."/>
            <person name="Meyerdierks A."/>
            <person name="Storesund J.E."/>
            <person name="Kallscheuer N."/>
            <person name="Luecker S."/>
            <person name="Lage O.M."/>
            <person name="Pohl T."/>
            <person name="Merkel B.J."/>
            <person name="Hornburger P."/>
            <person name="Mueller R.-W."/>
            <person name="Bruemmer F."/>
            <person name="Labrenz M."/>
            <person name="Spormann A.M."/>
            <person name="Op den Camp H."/>
            <person name="Overmann J."/>
            <person name="Amann R."/>
            <person name="Jetten M.S.M."/>
            <person name="Mascher T."/>
            <person name="Medema M.H."/>
            <person name="Devos D.P."/>
            <person name="Kaster A.-K."/>
            <person name="Ovreas L."/>
            <person name="Rohde M."/>
            <person name="Galperin M.Y."/>
            <person name="Jogler C."/>
        </authorList>
    </citation>
    <scope>NUCLEOTIDE SEQUENCE [LARGE SCALE GENOMIC DNA]</scope>
    <source>
        <strain evidence="3 4">V22</strain>
    </source>
</reference>
<evidence type="ECO:0000259" key="1">
    <source>
        <dbReference type="Pfam" id="PF00501"/>
    </source>
</evidence>
<keyword evidence="4" id="KW-1185">Reference proteome</keyword>
<dbReference type="KEGG" id="chya:V22_38300"/>
<accession>A0A517TDW1</accession>
<dbReference type="InterPro" id="IPR000873">
    <property type="entry name" value="AMP-dep_synth/lig_dom"/>
</dbReference>
<dbReference type="AlphaFoldDB" id="A0A517TDW1"/>
<evidence type="ECO:0000313" key="3">
    <source>
        <dbReference type="EMBL" id="QDT66560.1"/>
    </source>
</evidence>
<dbReference type="InterPro" id="IPR042099">
    <property type="entry name" value="ANL_N_sf"/>
</dbReference>
<dbReference type="Pfam" id="PF14535">
    <property type="entry name" value="AMP-binding_C_2"/>
    <property type="match status" value="1"/>
</dbReference>
<gene>
    <name evidence="3" type="ORF">V22_38300</name>
</gene>
<name>A0A517TDW1_9PLAN</name>
<dbReference type="PANTHER" id="PTHR43845">
    <property type="entry name" value="BLR5969 PROTEIN"/>
    <property type="match status" value="1"/>
</dbReference>
<protein>
    <submittedName>
        <fullName evidence="3">Phenylacetate-coenzyme A ligase</fullName>
        <ecNumber evidence="3">6.2.1.30</ecNumber>
    </submittedName>
</protein>
<dbReference type="Proteomes" id="UP000319976">
    <property type="component" value="Chromosome"/>
</dbReference>
<feature type="domain" description="AMP-dependent synthetase/ligase" evidence="1">
    <location>
        <begin position="94"/>
        <end position="289"/>
    </location>
</feature>
<dbReference type="InterPro" id="IPR028154">
    <property type="entry name" value="AMP-dep_Lig_C"/>
</dbReference>
<dbReference type="Pfam" id="PF00501">
    <property type="entry name" value="AMP-binding"/>
    <property type="match status" value="1"/>
</dbReference>
<dbReference type="InterPro" id="IPR045851">
    <property type="entry name" value="AMP-bd_C_sf"/>
</dbReference>
<evidence type="ECO:0000259" key="2">
    <source>
        <dbReference type="Pfam" id="PF14535"/>
    </source>
</evidence>
<dbReference type="SUPFAM" id="SSF56801">
    <property type="entry name" value="Acetyl-CoA synthetase-like"/>
    <property type="match status" value="1"/>
</dbReference>
<dbReference type="EMBL" id="CP036316">
    <property type="protein sequence ID" value="QDT66560.1"/>
    <property type="molecule type" value="Genomic_DNA"/>
</dbReference>
<dbReference type="Gene3D" id="3.30.300.30">
    <property type="match status" value="1"/>
</dbReference>
<dbReference type="GO" id="GO:0047475">
    <property type="term" value="F:phenylacetate-CoA ligase activity"/>
    <property type="evidence" value="ECO:0007669"/>
    <property type="project" value="UniProtKB-EC"/>
</dbReference>
<proteinExistence type="predicted"/>
<sequence length="428" mass="47621">MATVQPERLNREQLRERQSKRLVGMLADIIPSNRFWTAKYSEANIDLHAVQSVDDLAVLPFTTKQELVENHTANPPFGTTLTFPVEKYTRFHQTSGTTGKPMRWLDTQVSWTWFCDCWAQIFRLCGVKDEDRFFFPFSFGPFIGFWAAFEGASRLGYLSIPGGGMSSEARLKLILESDATVVCCTPTYALRLAEVAEQENIDLAGSAVRMLIVAGEPGGNIAATRERIETAWGAKLYDHWGMTEIGALATAAECDQNSLYVLESECIPEIINPDTLTPVPAGELGELVMTNLGRWGSPLIRYRTGDLVRASTEPSPLGLELLRLDGGILGRADDMLTIRGNNVFPSSIEAILREFPEVAEYRVTVTTKNAMPHLKFEIEPTPGTAIDQLQSQLNRAIKDRLNFQAEMVPVAEGSLPRFELKGKRFVRG</sequence>
<feature type="domain" description="AMP-dependent ligase C-terminal" evidence="2">
    <location>
        <begin position="340"/>
        <end position="426"/>
    </location>
</feature>
<dbReference type="Gene3D" id="3.40.50.12780">
    <property type="entry name" value="N-terminal domain of ligase-like"/>
    <property type="match status" value="1"/>
</dbReference>
<dbReference type="OrthoDB" id="580775at2"/>